<accession>A0A0G4IJW8</accession>
<gene>
    <name evidence="9" type="ORF">PBRA_004190</name>
    <name evidence="10" type="ORF">PLBR_LOCUS7552</name>
</gene>
<dbReference type="OMA" id="HWVKERC"/>
<keyword evidence="11" id="KW-1185">Reference proteome</keyword>
<dbReference type="OrthoDB" id="331948at2759"/>
<evidence type="ECO:0000256" key="6">
    <source>
        <dbReference type="ARBA" id="ARBA00023315"/>
    </source>
</evidence>
<name>A0A0G4IJW8_PLABS</name>
<evidence type="ECO:0000256" key="3">
    <source>
        <dbReference type="ARBA" id="ARBA00022692"/>
    </source>
</evidence>
<protein>
    <recommendedName>
        <fullName evidence="7">Palmitoyltransferase</fullName>
        <ecNumber evidence="7">2.3.1.225</ecNumber>
    </recommendedName>
</protein>
<dbReference type="PROSITE" id="PS50216">
    <property type="entry name" value="DHHC"/>
    <property type="match status" value="1"/>
</dbReference>
<feature type="transmembrane region" description="Helical" evidence="7">
    <location>
        <begin position="59"/>
        <end position="80"/>
    </location>
</feature>
<reference evidence="10 12" key="2">
    <citation type="submission" date="2018-03" db="EMBL/GenBank/DDBJ databases">
        <authorList>
            <person name="Fogelqvist J."/>
        </authorList>
    </citation>
    <scope>NUCLEOTIDE SEQUENCE [LARGE SCALE GENOMIC DNA]</scope>
</reference>
<comment type="domain">
    <text evidence="7">The DHHC domain is required for palmitoyltransferase activity.</text>
</comment>
<dbReference type="GO" id="GO:0016020">
    <property type="term" value="C:membrane"/>
    <property type="evidence" value="ECO:0007669"/>
    <property type="project" value="UniProtKB-SubCell"/>
</dbReference>
<evidence type="ECO:0000259" key="8">
    <source>
        <dbReference type="Pfam" id="PF01529"/>
    </source>
</evidence>
<dbReference type="EMBL" id="OVEO01000014">
    <property type="protein sequence ID" value="SPR00337.1"/>
    <property type="molecule type" value="Genomic_DNA"/>
</dbReference>
<dbReference type="EC" id="2.3.1.225" evidence="7"/>
<keyword evidence="2 7" id="KW-0808">Transferase</keyword>
<reference evidence="9 11" key="1">
    <citation type="submission" date="2015-02" db="EMBL/GenBank/DDBJ databases">
        <authorList>
            <person name="Chooi Y.-H."/>
        </authorList>
    </citation>
    <scope>NUCLEOTIDE SEQUENCE [LARGE SCALE GENOMIC DNA]</scope>
    <source>
        <strain evidence="9">E3</strain>
    </source>
</reference>
<sequence>MGDGRSGARRLWDVAVGALVLVRRVVVMLPLGLVLGIVAMDWVTFVFGFQRLRFDAHPIATVAWVAAFTTCATLTVVSYLRCVFTSNAVRDHPPPAHFDGDDCPRCAKCNGLKPNRTHHCSMCGHCCLKMDHHCPWIANCVGHYNQKYFILFLMWACLGCIVYIAGVGTDALKVFEVRQKESFAFDVMSLFAVLSSVAFAISLLGFVSFHLHLVLSNQTTLEFGFIRRGENVFDLGRRRNFESVFGSRRLLWLLPVNTLKVSGWDYQFRAEESYPISPDDCDNV</sequence>
<geneLocation type="mitochondrion" evidence="10"/>
<dbReference type="InterPro" id="IPR001594">
    <property type="entry name" value="Palmitoyltrfase_DHHC"/>
</dbReference>
<proteinExistence type="inferred from homology"/>
<dbReference type="AlphaFoldDB" id="A0A0G4IJW8"/>
<keyword evidence="3 7" id="KW-0812">Transmembrane</keyword>
<comment type="catalytic activity">
    <reaction evidence="7">
        <text>L-cysteinyl-[protein] + hexadecanoyl-CoA = S-hexadecanoyl-L-cysteinyl-[protein] + CoA</text>
        <dbReference type="Rhea" id="RHEA:36683"/>
        <dbReference type="Rhea" id="RHEA-COMP:10131"/>
        <dbReference type="Rhea" id="RHEA-COMP:11032"/>
        <dbReference type="ChEBI" id="CHEBI:29950"/>
        <dbReference type="ChEBI" id="CHEBI:57287"/>
        <dbReference type="ChEBI" id="CHEBI:57379"/>
        <dbReference type="ChEBI" id="CHEBI:74151"/>
        <dbReference type="EC" id="2.3.1.225"/>
    </reaction>
</comment>
<evidence type="ECO:0000313" key="10">
    <source>
        <dbReference type="EMBL" id="SPR00337.1"/>
    </source>
</evidence>
<evidence type="ECO:0000256" key="2">
    <source>
        <dbReference type="ARBA" id="ARBA00022679"/>
    </source>
</evidence>
<evidence type="ECO:0000313" key="9">
    <source>
        <dbReference type="EMBL" id="CEO95464.1"/>
    </source>
</evidence>
<evidence type="ECO:0000256" key="1">
    <source>
        <dbReference type="ARBA" id="ARBA00004141"/>
    </source>
</evidence>
<feature type="domain" description="Palmitoyltransferase DHHC" evidence="8">
    <location>
        <begin position="106"/>
        <end position="223"/>
    </location>
</feature>
<keyword evidence="6 7" id="KW-0012">Acyltransferase</keyword>
<keyword evidence="4 7" id="KW-1133">Transmembrane helix</keyword>
<organism evidence="9 11">
    <name type="scientific">Plasmodiophora brassicae</name>
    <name type="common">Clubroot disease agent</name>
    <dbReference type="NCBI Taxonomy" id="37360"/>
    <lineage>
        <taxon>Eukaryota</taxon>
        <taxon>Sar</taxon>
        <taxon>Rhizaria</taxon>
        <taxon>Endomyxa</taxon>
        <taxon>Phytomyxea</taxon>
        <taxon>Plasmodiophorida</taxon>
        <taxon>Plasmodiophoridae</taxon>
        <taxon>Plasmodiophora</taxon>
    </lineage>
</organism>
<evidence type="ECO:0000313" key="12">
    <source>
        <dbReference type="Proteomes" id="UP000290189"/>
    </source>
</evidence>
<feature type="transmembrane region" description="Helical" evidence="7">
    <location>
        <begin position="12"/>
        <end position="39"/>
    </location>
</feature>
<dbReference type="Proteomes" id="UP000039324">
    <property type="component" value="Unassembled WGS sequence"/>
</dbReference>
<dbReference type="STRING" id="37360.A0A0G4IJW8"/>
<dbReference type="EMBL" id="CDSF01000024">
    <property type="protein sequence ID" value="CEO95464.1"/>
    <property type="molecule type" value="Genomic_DNA"/>
</dbReference>
<keyword evidence="10" id="KW-0496">Mitochondrion</keyword>
<dbReference type="InterPro" id="IPR039859">
    <property type="entry name" value="PFA4/ZDH16/20/ERF2-like"/>
</dbReference>
<evidence type="ECO:0000313" key="11">
    <source>
        <dbReference type="Proteomes" id="UP000039324"/>
    </source>
</evidence>
<feature type="transmembrane region" description="Helical" evidence="7">
    <location>
        <begin position="148"/>
        <end position="167"/>
    </location>
</feature>
<dbReference type="PANTHER" id="PTHR12246">
    <property type="entry name" value="PALMITOYLTRANSFERASE ZDHHC16"/>
    <property type="match status" value="1"/>
</dbReference>
<evidence type="ECO:0000256" key="7">
    <source>
        <dbReference type="RuleBase" id="RU079119"/>
    </source>
</evidence>
<comment type="subcellular location">
    <subcellularLocation>
        <location evidence="1">Membrane</location>
        <topology evidence="1">Multi-pass membrane protein</topology>
    </subcellularLocation>
</comment>
<evidence type="ECO:0000256" key="4">
    <source>
        <dbReference type="ARBA" id="ARBA00022989"/>
    </source>
</evidence>
<keyword evidence="5 7" id="KW-0472">Membrane</keyword>
<evidence type="ECO:0000256" key="5">
    <source>
        <dbReference type="ARBA" id="ARBA00023136"/>
    </source>
</evidence>
<dbReference type="GO" id="GO:0019706">
    <property type="term" value="F:protein-cysteine S-palmitoyltransferase activity"/>
    <property type="evidence" value="ECO:0007669"/>
    <property type="project" value="UniProtKB-EC"/>
</dbReference>
<dbReference type="Pfam" id="PF01529">
    <property type="entry name" value="DHHC"/>
    <property type="match status" value="1"/>
</dbReference>
<feature type="transmembrane region" description="Helical" evidence="7">
    <location>
        <begin position="187"/>
        <end position="209"/>
    </location>
</feature>
<comment type="similarity">
    <text evidence="7">Belongs to the DHHC palmitoyltransferase family.</text>
</comment>
<dbReference type="Proteomes" id="UP000290189">
    <property type="component" value="Unassembled WGS sequence"/>
</dbReference>